<feature type="region of interest" description="Disordered" evidence="1">
    <location>
        <begin position="107"/>
        <end position="204"/>
    </location>
</feature>
<organism evidence="2 3">
    <name type="scientific">Chrysochromulina tobinii</name>
    <dbReference type="NCBI Taxonomy" id="1460289"/>
    <lineage>
        <taxon>Eukaryota</taxon>
        <taxon>Haptista</taxon>
        <taxon>Haptophyta</taxon>
        <taxon>Prymnesiophyceae</taxon>
        <taxon>Prymnesiales</taxon>
        <taxon>Chrysochromulinaceae</taxon>
        <taxon>Chrysochromulina</taxon>
    </lineage>
</organism>
<feature type="compositionally biased region" description="Low complexity" evidence="1">
    <location>
        <begin position="284"/>
        <end position="298"/>
    </location>
</feature>
<dbReference type="Proteomes" id="UP000037460">
    <property type="component" value="Unassembled WGS sequence"/>
</dbReference>
<comment type="caution">
    <text evidence="2">The sequence shown here is derived from an EMBL/GenBank/DDBJ whole genome shotgun (WGS) entry which is preliminary data.</text>
</comment>
<keyword evidence="3" id="KW-1185">Reference proteome</keyword>
<feature type="compositionally biased region" description="Polar residues" evidence="1">
    <location>
        <begin position="245"/>
        <end position="254"/>
    </location>
</feature>
<feature type="region of interest" description="Disordered" evidence="1">
    <location>
        <begin position="1"/>
        <end position="94"/>
    </location>
</feature>
<dbReference type="AlphaFoldDB" id="A0A0M0K891"/>
<evidence type="ECO:0000313" key="3">
    <source>
        <dbReference type="Proteomes" id="UP000037460"/>
    </source>
</evidence>
<sequence>MRRTPGSYRPSWDHTDKTEQSYAYSSGGKVPGYSGHLPMAQDHHGSSHIGGVPLWGGYSAGYDQPPSSSPSRPQTLSGLNEREQLQAAIRQQEAALEEQQRRLAMLEQQQRQHPGYHHQSQRAPIMAHPPNPNEWNGTSAIRSDEWPRNMTTLGGGDEGAMTEYSDRFYTPPSSRPLTPKASSPPSKPSQRGGTGRDIPGYAGHRYGARDIVDSEVTDNVQTFNPLLSGAPPSERGRPTVVGAKTPTTQPTGGSSRVRIGYQKSSPKGAAPAYLALASPHSRGSASSVSPQQQSPSSPDGSWQRPSFERGTPSEQTYKHVVGGVKAGYAGHIPSSQHHFGSAVVGGSVAQADPRATGSQRDHSGTRLQHERIPPIHGVSQLATSSAVGYRGNLPGELHSMGVSYWGAWANGNAPGTTPEFDA</sequence>
<evidence type="ECO:0000313" key="2">
    <source>
        <dbReference type="EMBL" id="KOO35035.1"/>
    </source>
</evidence>
<reference evidence="3" key="1">
    <citation type="journal article" date="2015" name="PLoS Genet.">
        <title>Genome Sequence and Transcriptome Analyses of Chrysochromulina tobin: Metabolic Tools for Enhanced Algal Fitness in the Prominent Order Prymnesiales (Haptophyceae).</title>
        <authorList>
            <person name="Hovde B.T."/>
            <person name="Deodato C.R."/>
            <person name="Hunsperger H.M."/>
            <person name="Ryken S.A."/>
            <person name="Yost W."/>
            <person name="Jha R.K."/>
            <person name="Patterson J."/>
            <person name="Monnat R.J. Jr."/>
            <person name="Barlow S.B."/>
            <person name="Starkenburg S.R."/>
            <person name="Cattolico R.A."/>
        </authorList>
    </citation>
    <scope>NUCLEOTIDE SEQUENCE</scope>
    <source>
        <strain evidence="3">CCMP291</strain>
    </source>
</reference>
<feature type="region of interest" description="Disordered" evidence="1">
    <location>
        <begin position="222"/>
        <end position="315"/>
    </location>
</feature>
<accession>A0A0M0K891</accession>
<gene>
    <name evidence="2" type="ORF">Ctob_015870</name>
</gene>
<protein>
    <submittedName>
        <fullName evidence="2">Uncharacterized protein</fullName>
    </submittedName>
</protein>
<proteinExistence type="predicted"/>
<feature type="compositionally biased region" description="Low complexity" evidence="1">
    <location>
        <begin position="85"/>
        <end position="94"/>
    </location>
</feature>
<name>A0A0M0K891_9EUKA</name>
<dbReference type="EMBL" id="JWZX01001007">
    <property type="protein sequence ID" value="KOO35035.1"/>
    <property type="molecule type" value="Genomic_DNA"/>
</dbReference>
<evidence type="ECO:0000256" key="1">
    <source>
        <dbReference type="SAM" id="MobiDB-lite"/>
    </source>
</evidence>